<accession>A0A1C5ABI3</accession>
<sequence length="55" mass="6387">MERKPYRVFVGGPDDYESRTDVLLTEDEADVIRFVADRLNDPVLRRPHLTIEEAA</sequence>
<evidence type="ECO:0000313" key="1">
    <source>
        <dbReference type="EMBL" id="SCF42519.1"/>
    </source>
</evidence>
<name>A0A1C5ABI3_MICEC</name>
<keyword evidence="2" id="KW-1185">Reference proteome</keyword>
<protein>
    <submittedName>
        <fullName evidence="1">Uncharacterized protein</fullName>
    </submittedName>
</protein>
<gene>
    <name evidence="1" type="ORF">GA0070618_6671</name>
</gene>
<dbReference type="AlphaFoldDB" id="A0A1C5ABI3"/>
<organism evidence="1 2">
    <name type="scientific">Micromonospora echinospora</name>
    <name type="common">Micromonospora purpurea</name>
    <dbReference type="NCBI Taxonomy" id="1877"/>
    <lineage>
        <taxon>Bacteria</taxon>
        <taxon>Bacillati</taxon>
        <taxon>Actinomycetota</taxon>
        <taxon>Actinomycetes</taxon>
        <taxon>Micromonosporales</taxon>
        <taxon>Micromonosporaceae</taxon>
        <taxon>Micromonospora</taxon>
    </lineage>
</organism>
<dbReference type="RefSeq" id="WP_157749060.1">
    <property type="nucleotide sequence ID" value="NZ_LT607413.1"/>
</dbReference>
<proteinExistence type="predicted"/>
<dbReference type="InParanoid" id="A0A1C5ABI3"/>
<dbReference type="Proteomes" id="UP000198253">
    <property type="component" value="Chromosome I"/>
</dbReference>
<reference evidence="2" key="1">
    <citation type="submission" date="2016-06" db="EMBL/GenBank/DDBJ databases">
        <authorList>
            <person name="Varghese N."/>
            <person name="Submissions Spin"/>
        </authorList>
    </citation>
    <scope>NUCLEOTIDE SEQUENCE [LARGE SCALE GENOMIC DNA]</scope>
    <source>
        <strain evidence="2">DSM 43816</strain>
    </source>
</reference>
<evidence type="ECO:0000313" key="2">
    <source>
        <dbReference type="Proteomes" id="UP000198253"/>
    </source>
</evidence>
<dbReference type="EMBL" id="LT607413">
    <property type="protein sequence ID" value="SCF42519.1"/>
    <property type="molecule type" value="Genomic_DNA"/>
</dbReference>